<dbReference type="InterPro" id="IPR036291">
    <property type="entry name" value="NAD(P)-bd_dom_sf"/>
</dbReference>
<proteinExistence type="inferred from homology"/>
<dbReference type="EMBL" id="MGIT01000001">
    <property type="protein sequence ID" value="OGM93282.1"/>
    <property type="molecule type" value="Genomic_DNA"/>
</dbReference>
<dbReference type="PANTHER" id="PTHR43000">
    <property type="entry name" value="DTDP-D-GLUCOSE 4,6-DEHYDRATASE-RELATED"/>
    <property type="match status" value="1"/>
</dbReference>
<dbReference type="Gene3D" id="3.90.25.10">
    <property type="entry name" value="UDP-galactose 4-epimerase, domain 1"/>
    <property type="match status" value="1"/>
</dbReference>
<dbReference type="SUPFAM" id="SSF51735">
    <property type="entry name" value="NAD(P)-binding Rossmann-fold domains"/>
    <property type="match status" value="1"/>
</dbReference>
<dbReference type="STRING" id="1802559.A2372_02695"/>
<feature type="domain" description="NAD-dependent epimerase/dehydratase" evidence="2">
    <location>
        <begin position="8"/>
        <end position="239"/>
    </location>
</feature>
<reference evidence="3 4" key="1">
    <citation type="journal article" date="2016" name="Nat. Commun.">
        <title>Thousands of microbial genomes shed light on interconnected biogeochemical processes in an aquifer system.</title>
        <authorList>
            <person name="Anantharaman K."/>
            <person name="Brown C.T."/>
            <person name="Hug L.A."/>
            <person name="Sharon I."/>
            <person name="Castelle C.J."/>
            <person name="Probst A.J."/>
            <person name="Thomas B.C."/>
            <person name="Singh A."/>
            <person name="Wilkins M.J."/>
            <person name="Karaoz U."/>
            <person name="Brodie E.L."/>
            <person name="Williams K.H."/>
            <person name="Hubbard S.S."/>
            <person name="Banfield J.F."/>
        </authorList>
    </citation>
    <scope>NUCLEOTIDE SEQUENCE [LARGE SCALE GENOMIC DNA]</scope>
</reference>
<evidence type="ECO:0000259" key="2">
    <source>
        <dbReference type="Pfam" id="PF01370"/>
    </source>
</evidence>
<gene>
    <name evidence="3" type="ORF">A2372_02695</name>
</gene>
<protein>
    <recommendedName>
        <fullName evidence="2">NAD-dependent epimerase/dehydratase domain-containing protein</fullName>
    </recommendedName>
</protein>
<accession>A0A1F8DXQ7</accession>
<organism evidence="3 4">
    <name type="scientific">Candidatus Wolfebacteria bacterium RIFOXYB1_FULL_54_12</name>
    <dbReference type="NCBI Taxonomy" id="1802559"/>
    <lineage>
        <taxon>Bacteria</taxon>
        <taxon>Candidatus Wolfeibacteriota</taxon>
    </lineage>
</organism>
<name>A0A1F8DXQ7_9BACT</name>
<dbReference type="Proteomes" id="UP000176422">
    <property type="component" value="Unassembled WGS sequence"/>
</dbReference>
<dbReference type="InterPro" id="IPR001509">
    <property type="entry name" value="Epimerase_deHydtase"/>
</dbReference>
<dbReference type="Pfam" id="PF01370">
    <property type="entry name" value="Epimerase"/>
    <property type="match status" value="1"/>
</dbReference>
<evidence type="ECO:0000256" key="1">
    <source>
        <dbReference type="ARBA" id="ARBA00007637"/>
    </source>
</evidence>
<dbReference type="AlphaFoldDB" id="A0A1F8DXQ7"/>
<evidence type="ECO:0000313" key="3">
    <source>
        <dbReference type="EMBL" id="OGM93282.1"/>
    </source>
</evidence>
<evidence type="ECO:0000313" key="4">
    <source>
        <dbReference type="Proteomes" id="UP000176422"/>
    </source>
</evidence>
<dbReference type="Gene3D" id="3.40.50.720">
    <property type="entry name" value="NAD(P)-binding Rossmann-like Domain"/>
    <property type="match status" value="1"/>
</dbReference>
<comment type="similarity">
    <text evidence="1">Belongs to the NAD(P)-dependent epimerase/dehydratase family.</text>
</comment>
<comment type="caution">
    <text evidence="3">The sequence shown here is derived from an EMBL/GenBank/DDBJ whole genome shotgun (WGS) entry which is preliminary data.</text>
</comment>
<sequence length="308" mass="33873">MKKQKEKILVTGGAGFIASHIVDAYLAKGYSVVIVDDLSKGFKKNLNPKAKFYKTDITDLAALRRVFRKERPDIVNHHAAIAVVAESMRDPIPTMESNVIGTTNVLVAAGEAGVKKVLFASSAAVYGDPKRLPIREHAPTRPISPYGLSKLLGEETIKFYALMFGFDYLIFRYANVYGPRQNAKGEGGVVAIFSDLMRQGKQATIFGDGKKTRDYVYVEDIVKANVLGLAKGADEIINISRGVEVSDRTVYDTIATNLRYDGVPLYAPHREGDIVRSVLCASRAAEVIGWKPDIDFKKGIALHCKDMM</sequence>